<sequence length="426" mass="47186">MVETTRVGLSDLKDSGIDWLTFADIDKVALLDKKKPRPHQIEALAAVKAGLATADRGKMVMACGRGKTYTGLIVSEALAGKGGRMLYLVPSLSLMSQTIRERSIVRGVGADGVARRDRPIPRRGFARAMAMTETRTRDTGERTVTRRDDEELTRSHARRIEFGEVTADRRCPSPAAAIGPDVQGCRRSAGAPRRSADRCLARIHRGVFDRPLLHPHRTQWHRLLRGQPTIRCRQLIRQPIAALALRQIVDPRLDLRFVGHPLDRRAHPDDVLGQTIEDDALFPVAQHIDARVASDQRIELATGGDRPAQQHPFDALAHLEDRLVAVSLVERLDEQRGAAVLSKQLGSLEQSFIDIVGRTIDHETQIAHRHAPFVGAVLQCLDRHVDPLEDHHTKPFRRPVFADEGGEAIEPCALVGIVDGEGDRVL</sequence>
<evidence type="ECO:0000313" key="2">
    <source>
        <dbReference type="EMBL" id="TBW40464.1"/>
    </source>
</evidence>
<dbReference type="GO" id="GO:0016787">
    <property type="term" value="F:hydrolase activity"/>
    <property type="evidence" value="ECO:0007669"/>
    <property type="project" value="InterPro"/>
</dbReference>
<organism evidence="2 3">
    <name type="scientific">Siculibacillus lacustris</name>
    <dbReference type="NCBI Taxonomy" id="1549641"/>
    <lineage>
        <taxon>Bacteria</taxon>
        <taxon>Pseudomonadati</taxon>
        <taxon>Pseudomonadota</taxon>
        <taxon>Alphaproteobacteria</taxon>
        <taxon>Hyphomicrobiales</taxon>
        <taxon>Ancalomicrobiaceae</taxon>
        <taxon>Siculibacillus</taxon>
    </lineage>
</organism>
<feature type="domain" description="Helicase/UvrB N-terminal" evidence="1">
    <location>
        <begin position="34"/>
        <end position="101"/>
    </location>
</feature>
<dbReference type="SUPFAM" id="SSF52540">
    <property type="entry name" value="P-loop containing nucleoside triphosphate hydrolases"/>
    <property type="match status" value="1"/>
</dbReference>
<dbReference type="OrthoDB" id="9803459at2"/>
<evidence type="ECO:0000313" key="3">
    <source>
        <dbReference type="Proteomes" id="UP000292781"/>
    </source>
</evidence>
<dbReference type="AlphaFoldDB" id="A0A4Q9VX46"/>
<comment type="caution">
    <text evidence="2">The sequence shown here is derived from an EMBL/GenBank/DDBJ whole genome shotgun (WGS) entry which is preliminary data.</text>
</comment>
<name>A0A4Q9VX46_9HYPH</name>
<reference evidence="2 3" key="1">
    <citation type="submission" date="2019-02" db="EMBL/GenBank/DDBJ databases">
        <title>Siculibacillus lacustris gen. nov., sp. nov., a new rosette-forming bacterium isolated from a freshwater crater lake (Lake St. Ana, Romania).</title>
        <authorList>
            <person name="Felfoldi T."/>
            <person name="Marton Z."/>
            <person name="Szabo A."/>
            <person name="Mentes A."/>
            <person name="Boka K."/>
            <person name="Marialigeti K."/>
            <person name="Mathe I."/>
            <person name="Koncz M."/>
            <person name="Schumann P."/>
            <person name="Toth E."/>
        </authorList>
    </citation>
    <scope>NUCLEOTIDE SEQUENCE [LARGE SCALE GENOMIC DNA]</scope>
    <source>
        <strain evidence="2 3">SA-279</strain>
    </source>
</reference>
<keyword evidence="3" id="KW-1185">Reference proteome</keyword>
<dbReference type="InterPro" id="IPR006935">
    <property type="entry name" value="Helicase/UvrB_N"/>
</dbReference>
<dbReference type="InterPro" id="IPR027417">
    <property type="entry name" value="P-loop_NTPase"/>
</dbReference>
<dbReference type="Proteomes" id="UP000292781">
    <property type="component" value="Unassembled WGS sequence"/>
</dbReference>
<dbReference type="EMBL" id="SJFN01000004">
    <property type="protein sequence ID" value="TBW40464.1"/>
    <property type="molecule type" value="Genomic_DNA"/>
</dbReference>
<dbReference type="Gene3D" id="3.40.50.300">
    <property type="entry name" value="P-loop containing nucleotide triphosphate hydrolases"/>
    <property type="match status" value="1"/>
</dbReference>
<proteinExistence type="predicted"/>
<gene>
    <name evidence="2" type="ORF">EYW49_04240</name>
</gene>
<evidence type="ECO:0000259" key="1">
    <source>
        <dbReference type="Pfam" id="PF04851"/>
    </source>
</evidence>
<accession>A0A4Q9VX46</accession>
<dbReference type="Pfam" id="PF04851">
    <property type="entry name" value="ResIII"/>
    <property type="match status" value="1"/>
</dbReference>
<protein>
    <recommendedName>
        <fullName evidence="1">Helicase/UvrB N-terminal domain-containing protein</fullName>
    </recommendedName>
</protein>
<dbReference type="GO" id="GO:0003677">
    <property type="term" value="F:DNA binding"/>
    <property type="evidence" value="ECO:0007669"/>
    <property type="project" value="InterPro"/>
</dbReference>
<dbReference type="GO" id="GO:0005524">
    <property type="term" value="F:ATP binding"/>
    <property type="evidence" value="ECO:0007669"/>
    <property type="project" value="InterPro"/>
</dbReference>